<proteinExistence type="predicted"/>
<keyword evidence="1" id="KW-1015">Disulfide bond</keyword>
<name>A0A6J3HGJ6_SAPAP</name>
<dbReference type="GO" id="GO:0006508">
    <property type="term" value="P:proteolysis"/>
    <property type="evidence" value="ECO:0007669"/>
    <property type="project" value="InterPro"/>
</dbReference>
<reference evidence="5" key="1">
    <citation type="submission" date="2025-08" db="UniProtKB">
        <authorList>
            <consortium name="RefSeq"/>
        </authorList>
    </citation>
    <scope>IDENTIFICATION</scope>
    <source>
        <tissue evidence="5">Blood</tissue>
    </source>
</reference>
<dbReference type="Pfam" id="PF00089">
    <property type="entry name" value="Trypsin"/>
    <property type="match status" value="1"/>
</dbReference>
<feature type="chain" id="PRO_5026826335" evidence="2">
    <location>
        <begin position="20"/>
        <end position="150"/>
    </location>
</feature>
<dbReference type="AlphaFoldDB" id="A0A6J3HGJ6"/>
<feature type="non-terminal residue" evidence="5">
    <location>
        <position position="150"/>
    </location>
</feature>
<dbReference type="InterPro" id="IPR001254">
    <property type="entry name" value="Trypsin_dom"/>
</dbReference>
<dbReference type="RefSeq" id="XP_032129185.1">
    <property type="nucleotide sequence ID" value="XM_032273294.1"/>
</dbReference>
<gene>
    <name evidence="5" type="primary">LOC116547303</name>
</gene>
<feature type="domain" description="Peptidase S1" evidence="3">
    <location>
        <begin position="27"/>
        <end position="150"/>
    </location>
</feature>
<dbReference type="PANTHER" id="PTHR24252:SF7">
    <property type="entry name" value="HYALIN"/>
    <property type="match status" value="1"/>
</dbReference>
<dbReference type="SUPFAM" id="SSF50494">
    <property type="entry name" value="Trypsin-like serine proteases"/>
    <property type="match status" value="1"/>
</dbReference>
<accession>A0A6J3HGJ6</accession>
<sequence length="150" mass="16265">MTPLTVLVPLAALLVSSRAGSSPLADIVGGRKARPRQFPFLASIQNEGRHFCGGALVHPRFVMTAASCFRSQNPGVGTVVLGAYDLRRRERTSRQTFSISSISENGYDPQQNLNDLLLLQVRGMGRCRVHTCAPSTSGGRHQPGRHVQTL</sequence>
<evidence type="ECO:0000313" key="5">
    <source>
        <dbReference type="RefSeq" id="XP_032129185.1"/>
    </source>
</evidence>
<evidence type="ECO:0000313" key="4">
    <source>
        <dbReference type="Proteomes" id="UP000504640"/>
    </source>
</evidence>
<dbReference type="PANTHER" id="PTHR24252">
    <property type="entry name" value="ACROSIN-RELATED"/>
    <property type="match status" value="1"/>
</dbReference>
<feature type="signal peptide" evidence="2">
    <location>
        <begin position="1"/>
        <end position="19"/>
    </location>
</feature>
<dbReference type="Proteomes" id="UP000504640">
    <property type="component" value="Unplaced"/>
</dbReference>
<dbReference type="InterPro" id="IPR043504">
    <property type="entry name" value="Peptidase_S1_PA_chymotrypsin"/>
</dbReference>
<dbReference type="Gene3D" id="2.40.10.10">
    <property type="entry name" value="Trypsin-like serine proteases"/>
    <property type="match status" value="2"/>
</dbReference>
<dbReference type="GO" id="GO:0004252">
    <property type="term" value="F:serine-type endopeptidase activity"/>
    <property type="evidence" value="ECO:0007669"/>
    <property type="project" value="InterPro"/>
</dbReference>
<dbReference type="FunFam" id="2.40.10.10:FF:000005">
    <property type="entry name" value="Serine protease 37"/>
    <property type="match status" value="1"/>
</dbReference>
<evidence type="ECO:0000256" key="1">
    <source>
        <dbReference type="ARBA" id="ARBA00023157"/>
    </source>
</evidence>
<dbReference type="PROSITE" id="PS50240">
    <property type="entry name" value="TRYPSIN_DOM"/>
    <property type="match status" value="1"/>
</dbReference>
<dbReference type="SMART" id="SM00020">
    <property type="entry name" value="Tryp_SPc"/>
    <property type="match status" value="1"/>
</dbReference>
<dbReference type="GeneID" id="116547303"/>
<evidence type="ECO:0000256" key="2">
    <source>
        <dbReference type="SAM" id="SignalP"/>
    </source>
</evidence>
<dbReference type="InterPro" id="IPR009003">
    <property type="entry name" value="Peptidase_S1_PA"/>
</dbReference>
<organism evidence="4 5">
    <name type="scientific">Sapajus apella</name>
    <name type="common">Brown-capped capuchin</name>
    <name type="synonym">Cebus apella</name>
    <dbReference type="NCBI Taxonomy" id="9515"/>
    <lineage>
        <taxon>Eukaryota</taxon>
        <taxon>Metazoa</taxon>
        <taxon>Chordata</taxon>
        <taxon>Craniata</taxon>
        <taxon>Vertebrata</taxon>
        <taxon>Euteleostomi</taxon>
        <taxon>Mammalia</taxon>
        <taxon>Eutheria</taxon>
        <taxon>Euarchontoglires</taxon>
        <taxon>Primates</taxon>
        <taxon>Haplorrhini</taxon>
        <taxon>Platyrrhini</taxon>
        <taxon>Cebidae</taxon>
        <taxon>Cebinae</taxon>
        <taxon>Sapajus</taxon>
    </lineage>
</organism>
<keyword evidence="2" id="KW-0732">Signal</keyword>
<protein>
    <submittedName>
        <fullName evidence="5">Azurocidin-like</fullName>
    </submittedName>
</protein>
<dbReference type="GO" id="GO:0030141">
    <property type="term" value="C:secretory granule"/>
    <property type="evidence" value="ECO:0007669"/>
    <property type="project" value="UniProtKB-ARBA"/>
</dbReference>
<keyword evidence="4" id="KW-1185">Reference proteome</keyword>
<evidence type="ECO:0000259" key="3">
    <source>
        <dbReference type="PROSITE" id="PS50240"/>
    </source>
</evidence>